<dbReference type="SUPFAM" id="SSF56281">
    <property type="entry name" value="Metallo-hydrolase/oxidoreductase"/>
    <property type="match status" value="1"/>
</dbReference>
<keyword evidence="1" id="KW-0479">Metal-binding</keyword>
<keyword evidence="3" id="KW-0378">Hydrolase</keyword>
<evidence type="ECO:0000259" key="2">
    <source>
        <dbReference type="PROSITE" id="PS50206"/>
    </source>
</evidence>
<dbReference type="SUPFAM" id="SSF52821">
    <property type="entry name" value="Rhodanese/Cell cycle control phosphatase"/>
    <property type="match status" value="1"/>
</dbReference>
<dbReference type="GO" id="GO:0050313">
    <property type="term" value="F:sulfur dioxygenase activity"/>
    <property type="evidence" value="ECO:0007669"/>
    <property type="project" value="InterPro"/>
</dbReference>
<evidence type="ECO:0000313" key="4">
    <source>
        <dbReference type="Proteomes" id="UP000290365"/>
    </source>
</evidence>
<dbReference type="KEGG" id="kbs:EPA93_23885"/>
<dbReference type="EMBL" id="CP035758">
    <property type="protein sequence ID" value="QBD83574.1"/>
    <property type="molecule type" value="Genomic_DNA"/>
</dbReference>
<dbReference type="GO" id="GO:0016787">
    <property type="term" value="F:hydrolase activity"/>
    <property type="evidence" value="ECO:0007669"/>
    <property type="project" value="UniProtKB-KW"/>
</dbReference>
<sequence length="365" mass="40125">MTVEQLRTWLDEGGEVCIVDVRPLAERQEWSIPGSLHIDAYEALKAHDPEALAELQIPASQRVVTVCAAGKTSQIAAKQLRARGLSQVFSLEGGMQAWSLAWNSAHIPLPDHSIQVIQIRRTGKGCLSYLIGTGEEAVVIDASLDTEVYLDVAALHGWRITHVLETHIHADHISRSRLLAQQSGAMLLLPEQKRVSFPFTAIHDEEALAIPPLHLKAFHTPGHTMESTCYLLNGHILFTGDTLFTASIGRPDLQADKGEATLRAHALYQSLHRLLALPADRLILPGHTSTPVPFDKRPLMATLHEIDAQIDLLHAERVDFVHAVLSRLPAPPPNAERIIRVNEQGLLPDQPVSELEAGANRCAIF</sequence>
<dbReference type="Gene3D" id="3.60.15.10">
    <property type="entry name" value="Ribonuclease Z/Hydroxyacylglutathione hydrolase-like"/>
    <property type="match status" value="1"/>
</dbReference>
<keyword evidence="4" id="KW-1185">Reference proteome</keyword>
<name>A0A4P6K5Q5_KTERU</name>
<dbReference type="GO" id="GO:0046872">
    <property type="term" value="F:metal ion binding"/>
    <property type="evidence" value="ECO:0007669"/>
    <property type="project" value="UniProtKB-KW"/>
</dbReference>
<dbReference type="InterPro" id="IPR036873">
    <property type="entry name" value="Rhodanese-like_dom_sf"/>
</dbReference>
<dbReference type="InterPro" id="IPR044528">
    <property type="entry name" value="POD-like_MBL-fold"/>
</dbReference>
<dbReference type="InterPro" id="IPR051682">
    <property type="entry name" value="Mito_Persulfide_Diox"/>
</dbReference>
<evidence type="ECO:0000256" key="1">
    <source>
        <dbReference type="ARBA" id="ARBA00022723"/>
    </source>
</evidence>
<dbReference type="SMART" id="SM00450">
    <property type="entry name" value="RHOD"/>
    <property type="match status" value="1"/>
</dbReference>
<dbReference type="PROSITE" id="PS50206">
    <property type="entry name" value="RHODANESE_3"/>
    <property type="match status" value="1"/>
</dbReference>
<evidence type="ECO:0000313" key="3">
    <source>
        <dbReference type="EMBL" id="QBD83574.1"/>
    </source>
</evidence>
<dbReference type="Gene3D" id="3.40.250.10">
    <property type="entry name" value="Rhodanese-like domain"/>
    <property type="match status" value="1"/>
</dbReference>
<gene>
    <name evidence="3" type="ORF">EPA93_23885</name>
</gene>
<dbReference type="PANTHER" id="PTHR43084:SF1">
    <property type="entry name" value="PERSULFIDE DIOXYGENASE ETHE1, MITOCHONDRIAL"/>
    <property type="match status" value="1"/>
</dbReference>
<proteinExistence type="predicted"/>
<dbReference type="InterPro" id="IPR001763">
    <property type="entry name" value="Rhodanese-like_dom"/>
</dbReference>
<dbReference type="GO" id="GO:0006749">
    <property type="term" value="P:glutathione metabolic process"/>
    <property type="evidence" value="ECO:0007669"/>
    <property type="project" value="InterPro"/>
</dbReference>
<accession>A0A4P6K5Q5</accession>
<reference evidence="3 4" key="1">
    <citation type="submission" date="2019-01" db="EMBL/GenBank/DDBJ databases">
        <title>Ktedonosporobacter rubrisoli SCAWS-G2.</title>
        <authorList>
            <person name="Huang Y."/>
            <person name="Yan B."/>
        </authorList>
    </citation>
    <scope>NUCLEOTIDE SEQUENCE [LARGE SCALE GENOMIC DNA]</scope>
    <source>
        <strain evidence="3 4">SCAWS-G2</strain>
    </source>
</reference>
<dbReference type="Proteomes" id="UP000290365">
    <property type="component" value="Chromosome"/>
</dbReference>
<dbReference type="CDD" id="cd07724">
    <property type="entry name" value="POD-like_MBL-fold"/>
    <property type="match status" value="1"/>
</dbReference>
<dbReference type="OrthoDB" id="9784009at2"/>
<dbReference type="CDD" id="cd00158">
    <property type="entry name" value="RHOD"/>
    <property type="match status" value="1"/>
</dbReference>
<organism evidence="3 4">
    <name type="scientific">Ktedonosporobacter rubrisoli</name>
    <dbReference type="NCBI Taxonomy" id="2509675"/>
    <lineage>
        <taxon>Bacteria</taxon>
        <taxon>Bacillati</taxon>
        <taxon>Chloroflexota</taxon>
        <taxon>Ktedonobacteria</taxon>
        <taxon>Ktedonobacterales</taxon>
        <taxon>Ktedonosporobacteraceae</taxon>
        <taxon>Ktedonosporobacter</taxon>
    </lineage>
</organism>
<dbReference type="InterPro" id="IPR001279">
    <property type="entry name" value="Metallo-B-lactamas"/>
</dbReference>
<dbReference type="InterPro" id="IPR036866">
    <property type="entry name" value="RibonucZ/Hydroxyglut_hydro"/>
</dbReference>
<protein>
    <submittedName>
        <fullName evidence="3">MBL fold metallo-hydrolase</fullName>
    </submittedName>
</protein>
<dbReference type="SMART" id="SM00849">
    <property type="entry name" value="Lactamase_B"/>
    <property type="match status" value="1"/>
</dbReference>
<dbReference type="Pfam" id="PF00581">
    <property type="entry name" value="Rhodanese"/>
    <property type="match status" value="1"/>
</dbReference>
<dbReference type="GO" id="GO:0070813">
    <property type="term" value="P:hydrogen sulfide metabolic process"/>
    <property type="evidence" value="ECO:0007669"/>
    <property type="project" value="TreeGrafter"/>
</dbReference>
<dbReference type="PANTHER" id="PTHR43084">
    <property type="entry name" value="PERSULFIDE DIOXYGENASE ETHE1"/>
    <property type="match status" value="1"/>
</dbReference>
<dbReference type="AlphaFoldDB" id="A0A4P6K5Q5"/>
<feature type="domain" description="Rhodanese" evidence="2">
    <location>
        <begin position="12"/>
        <end position="107"/>
    </location>
</feature>
<dbReference type="Pfam" id="PF00753">
    <property type="entry name" value="Lactamase_B"/>
    <property type="match status" value="1"/>
</dbReference>